<gene>
    <name evidence="1" type="ORF">ECRASSUSDP1_LOCUS26303</name>
</gene>
<proteinExistence type="predicted"/>
<dbReference type="EMBL" id="CAMPGE010027111">
    <property type="protein sequence ID" value="CAI2384768.1"/>
    <property type="molecule type" value="Genomic_DNA"/>
</dbReference>
<dbReference type="Proteomes" id="UP001295684">
    <property type="component" value="Unassembled WGS sequence"/>
</dbReference>
<comment type="caution">
    <text evidence="1">The sequence shown here is derived from an EMBL/GenBank/DDBJ whole genome shotgun (WGS) entry which is preliminary data.</text>
</comment>
<evidence type="ECO:0000313" key="2">
    <source>
        <dbReference type="Proteomes" id="UP001295684"/>
    </source>
</evidence>
<keyword evidence="2" id="KW-1185">Reference proteome</keyword>
<accession>A0AAD1Y4W8</accession>
<name>A0AAD1Y4W8_EUPCR</name>
<sequence>MHYTWPCIFFLHVQDIMQIYGIKSFPGRSSRIVPPRIPWSPLETPKISAAKLFLLPLSPKSIRIFLACEYNPIYT</sequence>
<organism evidence="1 2">
    <name type="scientific">Euplotes crassus</name>
    <dbReference type="NCBI Taxonomy" id="5936"/>
    <lineage>
        <taxon>Eukaryota</taxon>
        <taxon>Sar</taxon>
        <taxon>Alveolata</taxon>
        <taxon>Ciliophora</taxon>
        <taxon>Intramacronucleata</taxon>
        <taxon>Spirotrichea</taxon>
        <taxon>Hypotrichia</taxon>
        <taxon>Euplotida</taxon>
        <taxon>Euplotidae</taxon>
        <taxon>Moneuplotes</taxon>
    </lineage>
</organism>
<reference evidence="1" key="1">
    <citation type="submission" date="2023-07" db="EMBL/GenBank/DDBJ databases">
        <authorList>
            <consortium name="AG Swart"/>
            <person name="Singh M."/>
            <person name="Singh A."/>
            <person name="Seah K."/>
            <person name="Emmerich C."/>
        </authorList>
    </citation>
    <scope>NUCLEOTIDE SEQUENCE</scope>
    <source>
        <strain evidence="1">DP1</strain>
    </source>
</reference>
<dbReference type="AlphaFoldDB" id="A0AAD1Y4W8"/>
<protein>
    <submittedName>
        <fullName evidence="1">Uncharacterized protein</fullName>
    </submittedName>
</protein>
<evidence type="ECO:0000313" key="1">
    <source>
        <dbReference type="EMBL" id="CAI2384768.1"/>
    </source>
</evidence>